<organism evidence="2 3">
    <name type="scientific">Raphidocelis subcapitata</name>
    <dbReference type="NCBI Taxonomy" id="307507"/>
    <lineage>
        <taxon>Eukaryota</taxon>
        <taxon>Viridiplantae</taxon>
        <taxon>Chlorophyta</taxon>
        <taxon>core chlorophytes</taxon>
        <taxon>Chlorophyceae</taxon>
        <taxon>CS clade</taxon>
        <taxon>Sphaeropleales</taxon>
        <taxon>Selenastraceae</taxon>
        <taxon>Raphidocelis</taxon>
    </lineage>
</organism>
<dbReference type="InterPro" id="IPR007720">
    <property type="entry name" value="PigQ/GPI1"/>
</dbReference>
<dbReference type="OrthoDB" id="10691287at2759"/>
<dbReference type="AlphaFoldDB" id="A0A2V0P1B6"/>
<accession>A0A2V0P1B6</accession>
<dbReference type="Pfam" id="PF05024">
    <property type="entry name" value="Gpi1"/>
    <property type="match status" value="2"/>
</dbReference>
<dbReference type="GO" id="GO:0016020">
    <property type="term" value="C:membrane"/>
    <property type="evidence" value="ECO:0007669"/>
    <property type="project" value="InterPro"/>
</dbReference>
<evidence type="ECO:0000256" key="1">
    <source>
        <dbReference type="SAM" id="MobiDB-lite"/>
    </source>
</evidence>
<evidence type="ECO:0000313" key="2">
    <source>
        <dbReference type="EMBL" id="GBF90987.1"/>
    </source>
</evidence>
<dbReference type="STRING" id="307507.A0A2V0P1B6"/>
<feature type="compositionally biased region" description="Pro residues" evidence="1">
    <location>
        <begin position="307"/>
        <end position="324"/>
    </location>
</feature>
<dbReference type="GO" id="GO:0005783">
    <property type="term" value="C:endoplasmic reticulum"/>
    <property type="evidence" value="ECO:0007669"/>
    <property type="project" value="TreeGrafter"/>
</dbReference>
<keyword evidence="3" id="KW-1185">Reference proteome</keyword>
<dbReference type="Proteomes" id="UP000247498">
    <property type="component" value="Unassembled WGS sequence"/>
</dbReference>
<reference evidence="2 3" key="1">
    <citation type="journal article" date="2018" name="Sci. Rep.">
        <title>Raphidocelis subcapitata (=Pseudokirchneriella subcapitata) provides an insight into genome evolution and environmental adaptations in the Sphaeropleales.</title>
        <authorList>
            <person name="Suzuki S."/>
            <person name="Yamaguchi H."/>
            <person name="Nakajima N."/>
            <person name="Kawachi M."/>
        </authorList>
    </citation>
    <scope>NUCLEOTIDE SEQUENCE [LARGE SCALE GENOMIC DNA]</scope>
    <source>
        <strain evidence="2 3">NIES-35</strain>
    </source>
</reference>
<dbReference type="PANTHER" id="PTHR21329">
    <property type="entry name" value="PHOSPHATIDYLINOSITOL N-ACETYLGLUCOSAMINYLTRANSFERASE SUBUNIT Q-RELATED"/>
    <property type="match status" value="1"/>
</dbReference>
<protein>
    <submittedName>
        <fullName evidence="2">Uncharacterized protein</fullName>
    </submittedName>
</protein>
<proteinExistence type="predicted"/>
<sequence length="750" mass="75106">MGGEGRPFRVFWPLDLTGPTLAGGGGGARTLYGFSHPGSARVAAAVVVAGALDGSGGGGGDGSADAERRLQSIAASLPVQAGEQLGVVGEWAAAAPAAGSGAGRQQQAVAGPRAQRSTRARRQQQQQQQQQHREEEEDEPASNGAGERRQRDSGVWMTAVGAAPQSPTGRPMACPPAPGAPPAGAAVLVPEFHVRWPGREGSRDVDVFLYAVPQPGRSHAPVLAAEAEAAAAAAEAAAAAAAEAAAAAAEAAAAEGAAAEAAAGRRAAKAAPPGSDWMGEGPGVTSLEWACHCINRVPLARRRLAGAPPPPAPAPHAPPPPAAPPSAAWPAAAEHARAAARRLAALCARGRPADADARSAPASAAALDASLLRAQDAATSELLQRAAGLAAAAALARRRGELAEGAAGAGAWLCSRVVAPNIDWLTGARPGGVKLHAELSLLLGAAASAALDAWRAAYAAAWPALGPAAAWSLAAAAALLGAAGGLAAAADALRLLLLPLEWAYVSLAALYRLHLRCLAAMWRLMRGRGAEDAATAAAGAVRLRLRRRAAGGGGGGRAAAGEAQLWGDAAARRRRGGGGAGDEVTAEHVIVGVLLFTPLLALLPTTAAWYLLALLLHAPGAAARATLLGAAAGAARNPACALARRALRPAAYPGELCVEVLLPSGGVGSERPPPAEAAQRAQHGQLNWGPRRQRCFLLGFQPLSYGRVLAEAWAAAPAAPRAAGGARQSVAEACAAWARAVLAGRTRPAV</sequence>
<dbReference type="InParanoid" id="A0A2V0P1B6"/>
<name>A0A2V0P1B6_9CHLO</name>
<evidence type="ECO:0000313" key="3">
    <source>
        <dbReference type="Proteomes" id="UP000247498"/>
    </source>
</evidence>
<feature type="region of interest" description="Disordered" evidence="1">
    <location>
        <begin position="304"/>
        <end position="334"/>
    </location>
</feature>
<dbReference type="PANTHER" id="PTHR21329:SF3">
    <property type="entry name" value="PHOSPHATIDYLINOSITOL N-ACETYLGLUCOSAMINYLTRANSFERASE SUBUNIT Q"/>
    <property type="match status" value="1"/>
</dbReference>
<comment type="caution">
    <text evidence="2">The sequence shown here is derived from an EMBL/GenBank/DDBJ whole genome shotgun (WGS) entry which is preliminary data.</text>
</comment>
<feature type="region of interest" description="Disordered" evidence="1">
    <location>
        <begin position="98"/>
        <end position="181"/>
    </location>
</feature>
<dbReference type="EMBL" id="BDRX01000021">
    <property type="protein sequence ID" value="GBF90987.1"/>
    <property type="molecule type" value="Genomic_DNA"/>
</dbReference>
<gene>
    <name evidence="2" type="ORF">Rsub_03842</name>
</gene>
<dbReference type="GO" id="GO:0006506">
    <property type="term" value="P:GPI anchor biosynthetic process"/>
    <property type="evidence" value="ECO:0007669"/>
    <property type="project" value="InterPro"/>
</dbReference>
<feature type="compositionally biased region" description="Low complexity" evidence="1">
    <location>
        <begin position="98"/>
        <end position="115"/>
    </location>
</feature>